<name>A0AAU8JFI6_9CYAN</name>
<protein>
    <recommendedName>
        <fullName evidence="3">Transposase</fullName>
    </recommendedName>
</protein>
<sequence length="120" mass="13633">MSEIQLGLWAGYEQVIDNSGKPKRKHSHRYQPVIRDISPNTAQTENFRTLKELQITQQILADSRAILDNHGVETLQLILNSLPHAANLPKSEPNPEANQLSSLPFDNSLDQEIYYVLSNR</sequence>
<organism evidence="2">
    <name type="scientific">Planktothricoides raciborskii GIHE-MW2</name>
    <dbReference type="NCBI Taxonomy" id="2792601"/>
    <lineage>
        <taxon>Bacteria</taxon>
        <taxon>Bacillati</taxon>
        <taxon>Cyanobacteriota</taxon>
        <taxon>Cyanophyceae</taxon>
        <taxon>Oscillatoriophycideae</taxon>
        <taxon>Oscillatoriales</taxon>
        <taxon>Oscillatoriaceae</taxon>
        <taxon>Planktothricoides</taxon>
    </lineage>
</organism>
<evidence type="ECO:0000256" key="1">
    <source>
        <dbReference type="SAM" id="MobiDB-lite"/>
    </source>
</evidence>
<feature type="region of interest" description="Disordered" evidence="1">
    <location>
        <begin position="85"/>
        <end position="104"/>
    </location>
</feature>
<evidence type="ECO:0000313" key="2">
    <source>
        <dbReference type="EMBL" id="XCM36869.1"/>
    </source>
</evidence>
<proteinExistence type="predicted"/>
<dbReference type="RefSeq" id="WP_354635318.1">
    <property type="nucleotide sequence ID" value="NZ_CP159837.1"/>
</dbReference>
<dbReference type="EMBL" id="CP159837">
    <property type="protein sequence ID" value="XCM36869.1"/>
    <property type="molecule type" value="Genomic_DNA"/>
</dbReference>
<accession>A0AAU8JFI6</accession>
<evidence type="ECO:0008006" key="3">
    <source>
        <dbReference type="Google" id="ProtNLM"/>
    </source>
</evidence>
<gene>
    <name evidence="2" type="ORF">ABWT76_005657</name>
</gene>
<dbReference type="AlphaFoldDB" id="A0AAU8JFI6"/>
<reference evidence="2" key="1">
    <citation type="submission" date="2024-07" db="EMBL/GenBank/DDBJ databases">
        <authorList>
            <person name="Kim Y.J."/>
            <person name="Jeong J.Y."/>
        </authorList>
    </citation>
    <scope>NUCLEOTIDE SEQUENCE</scope>
    <source>
        <strain evidence="2">GIHE-MW2</strain>
    </source>
</reference>